<dbReference type="Proteomes" id="UP000499080">
    <property type="component" value="Unassembled WGS sequence"/>
</dbReference>
<reference evidence="1 2" key="1">
    <citation type="journal article" date="2019" name="Sci. Rep.">
        <title>Orb-weaving spider Araneus ventricosus genome elucidates the spidroin gene catalogue.</title>
        <authorList>
            <person name="Kono N."/>
            <person name="Nakamura H."/>
            <person name="Ohtoshi R."/>
            <person name="Moran D.A.P."/>
            <person name="Shinohara A."/>
            <person name="Yoshida Y."/>
            <person name="Fujiwara M."/>
            <person name="Mori M."/>
            <person name="Tomita M."/>
            <person name="Arakawa K."/>
        </authorList>
    </citation>
    <scope>NUCLEOTIDE SEQUENCE [LARGE SCALE GENOMIC DNA]</scope>
</reference>
<protein>
    <submittedName>
        <fullName evidence="1">Uncharacterized protein</fullName>
    </submittedName>
</protein>
<gene>
    <name evidence="1" type="ORF">AVEN_50974_1</name>
</gene>
<dbReference type="AlphaFoldDB" id="A0A4Y2KLF1"/>
<comment type="caution">
    <text evidence="1">The sequence shown here is derived from an EMBL/GenBank/DDBJ whole genome shotgun (WGS) entry which is preliminary data.</text>
</comment>
<proteinExistence type="predicted"/>
<accession>A0A4Y2KLF1</accession>
<name>A0A4Y2KLF1_ARAVE</name>
<sequence length="81" mass="9396">MLEQVTKRYKMPCYGECLQSVSSYRDRSEQGSSAKTGRIAMLFVWELLSVSEQEAEPPNDNPLWWIMDENGLNNYADSRFP</sequence>
<evidence type="ECO:0000313" key="1">
    <source>
        <dbReference type="EMBL" id="GBN02740.1"/>
    </source>
</evidence>
<organism evidence="1 2">
    <name type="scientific">Araneus ventricosus</name>
    <name type="common">Orbweaver spider</name>
    <name type="synonym">Epeira ventricosa</name>
    <dbReference type="NCBI Taxonomy" id="182803"/>
    <lineage>
        <taxon>Eukaryota</taxon>
        <taxon>Metazoa</taxon>
        <taxon>Ecdysozoa</taxon>
        <taxon>Arthropoda</taxon>
        <taxon>Chelicerata</taxon>
        <taxon>Arachnida</taxon>
        <taxon>Araneae</taxon>
        <taxon>Araneomorphae</taxon>
        <taxon>Entelegynae</taxon>
        <taxon>Araneoidea</taxon>
        <taxon>Araneidae</taxon>
        <taxon>Araneus</taxon>
    </lineage>
</organism>
<dbReference type="EMBL" id="BGPR01004728">
    <property type="protein sequence ID" value="GBN02740.1"/>
    <property type="molecule type" value="Genomic_DNA"/>
</dbReference>
<evidence type="ECO:0000313" key="2">
    <source>
        <dbReference type="Proteomes" id="UP000499080"/>
    </source>
</evidence>
<keyword evidence="2" id="KW-1185">Reference proteome</keyword>